<evidence type="ECO:0000313" key="3">
    <source>
        <dbReference type="Proteomes" id="UP001240250"/>
    </source>
</evidence>
<dbReference type="InterPro" id="IPR004360">
    <property type="entry name" value="Glyas_Fos-R_dOase_dom"/>
</dbReference>
<comment type="caution">
    <text evidence="2">The sequence shown here is derived from an EMBL/GenBank/DDBJ whole genome shotgun (WGS) entry which is preliminary data.</text>
</comment>
<dbReference type="Gene3D" id="3.10.180.10">
    <property type="entry name" value="2,3-Dihydroxybiphenyl 1,2-Dioxygenase, domain 1"/>
    <property type="match status" value="1"/>
</dbReference>
<name>A0ABU0GJQ1_9CELL</name>
<organism evidence="2 3">
    <name type="scientific">Cellulomonas iranensis</name>
    <dbReference type="NCBI Taxonomy" id="76862"/>
    <lineage>
        <taxon>Bacteria</taxon>
        <taxon>Bacillati</taxon>
        <taxon>Actinomycetota</taxon>
        <taxon>Actinomycetes</taxon>
        <taxon>Micrococcales</taxon>
        <taxon>Cellulomonadaceae</taxon>
        <taxon>Cellulomonas</taxon>
    </lineage>
</organism>
<dbReference type="InterPro" id="IPR028973">
    <property type="entry name" value="PhnB-like"/>
</dbReference>
<proteinExistence type="predicted"/>
<feature type="domain" description="Glyoxalase/fosfomycin resistance/dioxygenase" evidence="1">
    <location>
        <begin position="11"/>
        <end position="131"/>
    </location>
</feature>
<dbReference type="InterPro" id="IPR029068">
    <property type="entry name" value="Glyas_Bleomycin-R_OHBP_Dase"/>
</dbReference>
<dbReference type="PANTHER" id="PTHR33990">
    <property type="entry name" value="PROTEIN YJDN-RELATED"/>
    <property type="match status" value="1"/>
</dbReference>
<keyword evidence="3" id="KW-1185">Reference proteome</keyword>
<dbReference type="PANTHER" id="PTHR33990:SF1">
    <property type="entry name" value="PROTEIN YJDN"/>
    <property type="match status" value="1"/>
</dbReference>
<dbReference type="RefSeq" id="WP_070320386.1">
    <property type="nucleotide sequence ID" value="NZ_CP194061.1"/>
</dbReference>
<dbReference type="Proteomes" id="UP001240250">
    <property type="component" value="Unassembled WGS sequence"/>
</dbReference>
<dbReference type="Pfam" id="PF00903">
    <property type="entry name" value="Glyoxalase"/>
    <property type="match status" value="1"/>
</dbReference>
<dbReference type="CDD" id="cd06588">
    <property type="entry name" value="PhnB_like"/>
    <property type="match status" value="1"/>
</dbReference>
<protein>
    <submittedName>
        <fullName evidence="2">PhnB protein</fullName>
    </submittedName>
</protein>
<dbReference type="EMBL" id="JAUSVM010000001">
    <property type="protein sequence ID" value="MDQ0425599.1"/>
    <property type="molecule type" value="Genomic_DNA"/>
</dbReference>
<accession>A0ABU0GJQ1</accession>
<evidence type="ECO:0000313" key="2">
    <source>
        <dbReference type="EMBL" id="MDQ0425599.1"/>
    </source>
</evidence>
<evidence type="ECO:0000259" key="1">
    <source>
        <dbReference type="Pfam" id="PF00903"/>
    </source>
</evidence>
<gene>
    <name evidence="2" type="ORF">JO380_001980</name>
</gene>
<dbReference type="SUPFAM" id="SSF54593">
    <property type="entry name" value="Glyoxalase/Bleomycin resistance protein/Dihydroxybiphenyl dioxygenase"/>
    <property type="match status" value="1"/>
</dbReference>
<reference evidence="2 3" key="1">
    <citation type="submission" date="2023-07" db="EMBL/GenBank/DDBJ databases">
        <title>Sequencing the genomes of 1000 actinobacteria strains.</title>
        <authorList>
            <person name="Klenk H.-P."/>
        </authorList>
    </citation>
    <scope>NUCLEOTIDE SEQUENCE [LARGE SCALE GENOMIC DNA]</scope>
    <source>
        <strain evidence="2 3">DSM 14785</strain>
    </source>
</reference>
<sequence length="140" mass="15048">MSLTTTTHLNFRGDARAALELYRDAFGGELTVVTHAQAGSETEPHEADQVSWGQVVSPAGFHVMAYDVPSRLPYDPGTIPVFVSVRGTDADELHGHWDALAVGATVVVPLAPSAWSPLYGMLTDRFGVTWVLDLEVAWAG</sequence>